<protein>
    <submittedName>
        <fullName evidence="1">CxC2 domain-containing protein</fullName>
    </submittedName>
</protein>
<gene>
    <name evidence="1" type="ORF">HMN09_00474900</name>
</gene>
<dbReference type="AlphaFoldDB" id="A0A8H6WHV3"/>
<name>A0A8H6WHV3_MYCCL</name>
<evidence type="ECO:0000313" key="2">
    <source>
        <dbReference type="Proteomes" id="UP000613580"/>
    </source>
</evidence>
<sequence length="275" mass="30480">MVSPRPLLASSQSVVGHAHTPAGICRLDGRIHLEALAYLHALILAIDANFRMKNRIRPNEQQNTTLGPGLGFFVNPVPYKLHINRYTSERDFSTCIAFQALTAKDTKLTTGLRVSGVGGVSLRARGILTWTSSSFPPYHGSRSSAWYCHTTSLASGSNVFRSAPLTCSRRPRLTTDLSKFKLQFALPVWHAEAHEEKCRSANSLTHAVGVGRTDGESIERLWSLLNPISYSTKEMGAGNRHDTIEAKLDYINFQKNVTQGTYRERSCCFAELTIK</sequence>
<comment type="caution">
    <text evidence="1">The sequence shown here is derived from an EMBL/GenBank/DDBJ whole genome shotgun (WGS) entry which is preliminary data.</text>
</comment>
<dbReference type="Proteomes" id="UP000613580">
    <property type="component" value="Unassembled WGS sequence"/>
</dbReference>
<evidence type="ECO:0000313" key="1">
    <source>
        <dbReference type="EMBL" id="KAF7317386.1"/>
    </source>
</evidence>
<dbReference type="Pfam" id="PF18758">
    <property type="entry name" value="KDZ"/>
    <property type="match status" value="1"/>
</dbReference>
<organism evidence="1 2">
    <name type="scientific">Mycena chlorophos</name>
    <name type="common">Agaric fungus</name>
    <name type="synonym">Agaricus chlorophos</name>
    <dbReference type="NCBI Taxonomy" id="658473"/>
    <lineage>
        <taxon>Eukaryota</taxon>
        <taxon>Fungi</taxon>
        <taxon>Dikarya</taxon>
        <taxon>Basidiomycota</taxon>
        <taxon>Agaricomycotina</taxon>
        <taxon>Agaricomycetes</taxon>
        <taxon>Agaricomycetidae</taxon>
        <taxon>Agaricales</taxon>
        <taxon>Marasmiineae</taxon>
        <taxon>Mycenaceae</taxon>
        <taxon>Mycena</taxon>
    </lineage>
</organism>
<proteinExistence type="predicted"/>
<dbReference type="InterPro" id="IPR040521">
    <property type="entry name" value="KDZ"/>
</dbReference>
<accession>A0A8H6WHV3</accession>
<dbReference type="EMBL" id="JACAZE010000005">
    <property type="protein sequence ID" value="KAF7317386.1"/>
    <property type="molecule type" value="Genomic_DNA"/>
</dbReference>
<keyword evidence="2" id="KW-1185">Reference proteome</keyword>
<dbReference type="OrthoDB" id="3192989at2759"/>
<reference evidence="1" key="1">
    <citation type="submission" date="2020-05" db="EMBL/GenBank/DDBJ databases">
        <title>Mycena genomes resolve the evolution of fungal bioluminescence.</title>
        <authorList>
            <person name="Tsai I.J."/>
        </authorList>
    </citation>
    <scope>NUCLEOTIDE SEQUENCE</scope>
    <source>
        <strain evidence="1">110903Hualien_Pintung</strain>
    </source>
</reference>